<evidence type="ECO:0000313" key="3">
    <source>
        <dbReference type="EMBL" id="KAF6816827.1"/>
    </source>
</evidence>
<keyword evidence="4" id="KW-1185">Reference proteome</keyword>
<sequence length="320" mass="35721">MGFIPEAPGIKVTIEVNGSTAQEYDDQDGPQGEDRDVAYRRSDKYVESKDDAHFAIVYEVTQNGGWLDHESALSFCLSVDGDSKDSVVWEAHKTHRGSTWRHSVPGQRVASAHSGMESIRKFKFSKVTTVDDMSKERVSKDIKAAKSLGTIQVLVYSISVLGTSGAGSGFAASRGAKFEIAEKALKGKAVSHGTSFTDGGLVPEVRRVSVHYNHDKKPIMAFNFKYRDRDALHKELVIPRSPTPHGIDRLSEAEIRRLAAERLDDMNQARRSPTMKRENKGPAVKRENAEFYDLTEEPAKREWKKVKIDNNREAIDLTDD</sequence>
<evidence type="ECO:0000256" key="1">
    <source>
        <dbReference type="SAM" id="MobiDB-lite"/>
    </source>
</evidence>
<proteinExistence type="predicted"/>
<dbReference type="AlphaFoldDB" id="A0A8H6N1F5"/>
<feature type="compositionally biased region" description="Basic and acidic residues" evidence="1">
    <location>
        <begin position="275"/>
        <end position="289"/>
    </location>
</feature>
<dbReference type="EMBL" id="WIGN01000025">
    <property type="protein sequence ID" value="KAF6816827.1"/>
    <property type="molecule type" value="Genomic_DNA"/>
</dbReference>
<dbReference type="Proteomes" id="UP000652219">
    <property type="component" value="Unassembled WGS sequence"/>
</dbReference>
<reference evidence="3 4" key="1">
    <citation type="journal article" date="2020" name="Phytopathology">
        <title>Genome Sequence Resources of Colletotrichum truncatum, C. plurivorum, C. musicola, and C. sojae: Four Species Pathogenic to Soybean (Glycine max).</title>
        <authorList>
            <person name="Rogerio F."/>
            <person name="Boufleur T.R."/>
            <person name="Ciampi-Guillardi M."/>
            <person name="Sukno S.A."/>
            <person name="Thon M.R."/>
            <person name="Massola Junior N.S."/>
            <person name="Baroncelli R."/>
        </authorList>
    </citation>
    <scope>NUCLEOTIDE SEQUENCE [LARGE SCALE GENOMIC DNA]</scope>
    <source>
        <strain evidence="3 4">LFN0009</strain>
    </source>
</reference>
<dbReference type="Pfam" id="PF25534">
    <property type="entry name" value="DUF7918"/>
    <property type="match status" value="1"/>
</dbReference>
<gene>
    <name evidence="3" type="ORF">CSOJ01_02758</name>
</gene>
<evidence type="ECO:0000313" key="4">
    <source>
        <dbReference type="Proteomes" id="UP000652219"/>
    </source>
</evidence>
<dbReference type="PANTHER" id="PTHR36223">
    <property type="entry name" value="BETA-LACTAMASE-TYPE TRANSPEPTIDASE FOLD DOMAIN CONTAINING PROTEIN"/>
    <property type="match status" value="1"/>
</dbReference>
<accession>A0A8H6N1F5</accession>
<protein>
    <recommendedName>
        <fullName evidence="2">DUF7918 domain-containing protein</fullName>
    </recommendedName>
</protein>
<feature type="region of interest" description="Disordered" evidence="1">
    <location>
        <begin position="267"/>
        <end position="291"/>
    </location>
</feature>
<feature type="domain" description="DUF7918" evidence="2">
    <location>
        <begin position="9"/>
        <end position="241"/>
    </location>
</feature>
<dbReference type="PANTHER" id="PTHR36223:SF1">
    <property type="entry name" value="TRANSCRIPTION ELONGATION FACTOR EAF N-TERMINAL DOMAIN-CONTAINING PROTEIN"/>
    <property type="match status" value="1"/>
</dbReference>
<organism evidence="3 4">
    <name type="scientific">Colletotrichum sojae</name>
    <dbReference type="NCBI Taxonomy" id="2175907"/>
    <lineage>
        <taxon>Eukaryota</taxon>
        <taxon>Fungi</taxon>
        <taxon>Dikarya</taxon>
        <taxon>Ascomycota</taxon>
        <taxon>Pezizomycotina</taxon>
        <taxon>Sordariomycetes</taxon>
        <taxon>Hypocreomycetidae</taxon>
        <taxon>Glomerellales</taxon>
        <taxon>Glomerellaceae</taxon>
        <taxon>Colletotrichum</taxon>
        <taxon>Colletotrichum orchidearum species complex</taxon>
    </lineage>
</organism>
<comment type="caution">
    <text evidence="3">The sequence shown here is derived from an EMBL/GenBank/DDBJ whole genome shotgun (WGS) entry which is preliminary data.</text>
</comment>
<dbReference type="InterPro" id="IPR057678">
    <property type="entry name" value="DUF7918"/>
</dbReference>
<name>A0A8H6N1F5_9PEZI</name>
<evidence type="ECO:0000259" key="2">
    <source>
        <dbReference type="Pfam" id="PF25534"/>
    </source>
</evidence>